<dbReference type="Gene3D" id="3.30.70.660">
    <property type="entry name" value="Pseudouridine synthase I, catalytic domain, C-terminal subdomain"/>
    <property type="match status" value="1"/>
</dbReference>
<evidence type="ECO:0000256" key="7">
    <source>
        <dbReference type="RuleBase" id="RU003792"/>
    </source>
</evidence>
<feature type="domain" description="Pseudouridine synthase I TruA alpha/beta" evidence="8">
    <location>
        <begin position="9"/>
        <end position="105"/>
    </location>
</feature>
<comment type="caution">
    <text evidence="4">Lacks conserved residue(s) required for the propagation of feature annotation.</text>
</comment>
<keyword evidence="10" id="KW-1185">Reference proteome</keyword>
<evidence type="ECO:0000259" key="8">
    <source>
        <dbReference type="Pfam" id="PF01416"/>
    </source>
</evidence>
<dbReference type="GO" id="GO:0003723">
    <property type="term" value="F:RNA binding"/>
    <property type="evidence" value="ECO:0007669"/>
    <property type="project" value="InterPro"/>
</dbReference>
<feature type="binding site" evidence="4 6">
    <location>
        <position position="111"/>
    </location>
    <ligand>
        <name>substrate</name>
    </ligand>
</feature>
<dbReference type="CDD" id="cd02570">
    <property type="entry name" value="PseudoU_synth_EcTruA"/>
    <property type="match status" value="1"/>
</dbReference>
<dbReference type="Gene3D" id="3.30.70.580">
    <property type="entry name" value="Pseudouridine synthase I, catalytic domain, N-terminal subdomain"/>
    <property type="match status" value="1"/>
</dbReference>
<evidence type="ECO:0000256" key="2">
    <source>
        <dbReference type="ARBA" id="ARBA00022694"/>
    </source>
</evidence>
<organism evidence="9 10">
    <name type="scientific">Shouchella lonarensis</name>
    <dbReference type="NCBI Taxonomy" id="1464122"/>
    <lineage>
        <taxon>Bacteria</taxon>
        <taxon>Bacillati</taxon>
        <taxon>Bacillota</taxon>
        <taxon>Bacilli</taxon>
        <taxon>Bacillales</taxon>
        <taxon>Bacillaceae</taxon>
        <taxon>Shouchella</taxon>
    </lineage>
</organism>
<dbReference type="EMBL" id="FMYM01000009">
    <property type="protein sequence ID" value="SDC50607.1"/>
    <property type="molecule type" value="Genomic_DNA"/>
</dbReference>
<dbReference type="Proteomes" id="UP000242662">
    <property type="component" value="Unassembled WGS sequence"/>
</dbReference>
<evidence type="ECO:0000313" key="9">
    <source>
        <dbReference type="EMBL" id="SDC50607.1"/>
    </source>
</evidence>
<evidence type="ECO:0000313" key="10">
    <source>
        <dbReference type="Proteomes" id="UP000242662"/>
    </source>
</evidence>
<sequence length="258" mass="29055">MGRRACKISYEGTNYAGYQVQPQKRTIQAALEQALTEVHKGMHIPVVASGRTDAGVHAYGQVIHFDTPLALPDEKWPYALNPKLPADIQVEEVKTVPDTFHARYDTVAKEYRYMVMCGARPNIFRRHQAVHIRERLDVPAMQTAARHLLGTHDFSSFCAANTNISHKVRTITHACVQPQGDELVFIARGDGFLYNMVRIIVGTLLEVGVGKRHADDLKQIIVAEDREQAGKTAPAHGLYLWQVDYEESLFTFDRREGC</sequence>
<dbReference type="GO" id="GO:0160147">
    <property type="term" value="F:tRNA pseudouridine(38-40) synthase activity"/>
    <property type="evidence" value="ECO:0007669"/>
    <property type="project" value="UniProtKB-EC"/>
</dbReference>
<accession>A0A1G6M5H3</accession>
<dbReference type="NCBIfam" id="TIGR00071">
    <property type="entry name" value="hisT_truA"/>
    <property type="match status" value="1"/>
</dbReference>
<evidence type="ECO:0000256" key="6">
    <source>
        <dbReference type="PIRSR" id="PIRSR001430-2"/>
    </source>
</evidence>
<comment type="function">
    <text evidence="4">Formation of pseudouridine at positions 38, 39 and 40 in the anticodon stem and loop of transfer RNAs.</text>
</comment>
<proteinExistence type="inferred from homology"/>
<dbReference type="SUPFAM" id="SSF55120">
    <property type="entry name" value="Pseudouridine synthase"/>
    <property type="match status" value="1"/>
</dbReference>
<dbReference type="FunFam" id="3.30.70.580:FF:000001">
    <property type="entry name" value="tRNA pseudouridine synthase A"/>
    <property type="match status" value="1"/>
</dbReference>
<evidence type="ECO:0000256" key="1">
    <source>
        <dbReference type="ARBA" id="ARBA00009375"/>
    </source>
</evidence>
<protein>
    <recommendedName>
        <fullName evidence="4">tRNA pseudouridine synthase A</fullName>
        <ecNumber evidence="4">5.4.99.12</ecNumber>
    </recommendedName>
    <alternativeName>
        <fullName evidence="4">tRNA pseudouridine(38-40) synthase</fullName>
    </alternativeName>
    <alternativeName>
        <fullName evidence="4">tRNA pseudouridylate synthase I</fullName>
    </alternativeName>
    <alternativeName>
        <fullName evidence="4">tRNA-uridine isomerase I</fullName>
    </alternativeName>
</protein>
<evidence type="ECO:0000256" key="3">
    <source>
        <dbReference type="ARBA" id="ARBA00023235"/>
    </source>
</evidence>
<keyword evidence="3 4" id="KW-0413">Isomerase</keyword>
<dbReference type="GO" id="GO:0031119">
    <property type="term" value="P:tRNA pseudouridine synthesis"/>
    <property type="evidence" value="ECO:0007669"/>
    <property type="project" value="UniProtKB-UniRule"/>
</dbReference>
<dbReference type="RefSeq" id="WP_090776264.1">
    <property type="nucleotide sequence ID" value="NZ_FMYM01000009.1"/>
</dbReference>
<dbReference type="PANTHER" id="PTHR11142:SF0">
    <property type="entry name" value="TRNA PSEUDOURIDINE SYNTHASE-LIKE 1"/>
    <property type="match status" value="1"/>
</dbReference>
<evidence type="ECO:0000256" key="4">
    <source>
        <dbReference type="HAMAP-Rule" id="MF_00171"/>
    </source>
</evidence>
<dbReference type="PANTHER" id="PTHR11142">
    <property type="entry name" value="PSEUDOURIDYLATE SYNTHASE"/>
    <property type="match status" value="1"/>
</dbReference>
<reference evidence="10" key="1">
    <citation type="submission" date="2016-09" db="EMBL/GenBank/DDBJ databases">
        <authorList>
            <person name="Varghese N."/>
            <person name="Submissions S."/>
        </authorList>
    </citation>
    <scope>NUCLEOTIDE SEQUENCE [LARGE SCALE GENOMIC DNA]</scope>
    <source>
        <strain evidence="10">25nlg</strain>
    </source>
</reference>
<dbReference type="InterPro" id="IPR020097">
    <property type="entry name" value="PsdUridine_synth_TruA_a/b_dom"/>
</dbReference>
<dbReference type="InterPro" id="IPR020103">
    <property type="entry name" value="PsdUridine_synth_cat_dom_sf"/>
</dbReference>
<keyword evidence="2 4" id="KW-0819">tRNA processing</keyword>
<comment type="subunit">
    <text evidence="4">Homodimer.</text>
</comment>
<dbReference type="InterPro" id="IPR001406">
    <property type="entry name" value="PsdUridine_synth_TruA"/>
</dbReference>
<dbReference type="HAMAP" id="MF_00171">
    <property type="entry name" value="TruA"/>
    <property type="match status" value="1"/>
</dbReference>
<feature type="active site" description="Nucleophile" evidence="4 5">
    <location>
        <position position="53"/>
    </location>
</feature>
<dbReference type="AlphaFoldDB" id="A0A1G6M5H3"/>
<evidence type="ECO:0000256" key="5">
    <source>
        <dbReference type="PIRSR" id="PIRSR001430-1"/>
    </source>
</evidence>
<dbReference type="EC" id="5.4.99.12" evidence="4"/>
<comment type="catalytic activity">
    <reaction evidence="4 7">
        <text>uridine(38/39/40) in tRNA = pseudouridine(38/39/40) in tRNA</text>
        <dbReference type="Rhea" id="RHEA:22376"/>
        <dbReference type="Rhea" id="RHEA-COMP:10085"/>
        <dbReference type="Rhea" id="RHEA-COMP:10087"/>
        <dbReference type="ChEBI" id="CHEBI:65314"/>
        <dbReference type="ChEBI" id="CHEBI:65315"/>
        <dbReference type="EC" id="5.4.99.12"/>
    </reaction>
</comment>
<gene>
    <name evidence="4" type="primary">truA</name>
    <name evidence="9" type="ORF">SAMN05421737_10996</name>
</gene>
<dbReference type="Pfam" id="PF01416">
    <property type="entry name" value="PseudoU_synth_1"/>
    <property type="match status" value="2"/>
</dbReference>
<name>A0A1G6M5H3_9BACI</name>
<dbReference type="OrthoDB" id="9811823at2"/>
<dbReference type="InterPro" id="IPR020095">
    <property type="entry name" value="PsdUridine_synth_TruA_C"/>
</dbReference>
<dbReference type="PIRSF" id="PIRSF001430">
    <property type="entry name" value="tRNA_psdUrid_synth"/>
    <property type="match status" value="1"/>
</dbReference>
<dbReference type="STRING" id="1464122.SAMN05421737_10996"/>
<dbReference type="InterPro" id="IPR020094">
    <property type="entry name" value="TruA/RsuA/RluB/E/F_N"/>
</dbReference>
<feature type="domain" description="Pseudouridine synthase I TruA alpha/beta" evidence="8">
    <location>
        <begin position="144"/>
        <end position="246"/>
    </location>
</feature>
<comment type="similarity">
    <text evidence="1 4 7">Belongs to the tRNA pseudouridine synthase TruA family.</text>
</comment>